<dbReference type="Pfam" id="PF13620">
    <property type="entry name" value="CarboxypepD_reg"/>
    <property type="match status" value="1"/>
</dbReference>
<dbReference type="Gene3D" id="2.60.40.1120">
    <property type="entry name" value="Carboxypeptidase-like, regulatory domain"/>
    <property type="match status" value="2"/>
</dbReference>
<dbReference type="SUPFAM" id="SSF49452">
    <property type="entry name" value="Starch-binding domain-like"/>
    <property type="match status" value="2"/>
</dbReference>
<dbReference type="Proteomes" id="UP000028547">
    <property type="component" value="Unassembled WGS sequence"/>
</dbReference>
<proteinExistence type="predicted"/>
<accession>A0A084T298</accession>
<protein>
    <recommendedName>
        <fullName evidence="3">Carboxypeptidase regulatory-like domain-containing protein</fullName>
    </recommendedName>
</protein>
<sequence length="215" mass="22461">MTPGASALPPGLMPLAVRGHRLSIAGRVVDARTRKVIAGAELVITEGPEAWRMGLAGAPRARTCSLPDGTFHFVDLPEGLYTLSARLPQAATRYGTASLRLEVSSRRGPFPLALLALPPTAAEGVVRGAGEVDGTSGSPSPLAMARVRVMGSGESALTDAEGRFLLHGLEPGARTLQVSARGFAPARLAVRLERGVVKHLELLLRRPPPEGSSKS</sequence>
<name>A0A084T298_9BACT</name>
<dbReference type="AlphaFoldDB" id="A0A084T298"/>
<dbReference type="EMBL" id="JPMI01000003">
    <property type="protein sequence ID" value="KFA94833.1"/>
    <property type="molecule type" value="Genomic_DNA"/>
</dbReference>
<comment type="caution">
    <text evidence="1">The sequence shown here is derived from an EMBL/GenBank/DDBJ whole genome shotgun (WGS) entry which is preliminary data.</text>
</comment>
<gene>
    <name evidence="1" type="ORF">Q664_00240</name>
</gene>
<dbReference type="GO" id="GO:0030246">
    <property type="term" value="F:carbohydrate binding"/>
    <property type="evidence" value="ECO:0007669"/>
    <property type="project" value="InterPro"/>
</dbReference>
<reference evidence="1 2" key="1">
    <citation type="submission" date="2014-07" db="EMBL/GenBank/DDBJ databases">
        <title>Draft Genome Sequence of Gephyronic Acid Producer, Cystobacter violaceus Strain Cb vi76.</title>
        <authorList>
            <person name="Stevens D.C."/>
            <person name="Young J."/>
            <person name="Carmichael R."/>
            <person name="Tan J."/>
            <person name="Taylor R.E."/>
        </authorList>
    </citation>
    <scope>NUCLEOTIDE SEQUENCE [LARGE SCALE GENOMIC DNA]</scope>
    <source>
        <strain evidence="1 2">Cb vi76</strain>
    </source>
</reference>
<evidence type="ECO:0000313" key="1">
    <source>
        <dbReference type="EMBL" id="KFA94833.1"/>
    </source>
</evidence>
<dbReference type="InterPro" id="IPR013784">
    <property type="entry name" value="Carb-bd-like_fold"/>
</dbReference>
<evidence type="ECO:0008006" key="3">
    <source>
        <dbReference type="Google" id="ProtNLM"/>
    </source>
</evidence>
<evidence type="ECO:0000313" key="2">
    <source>
        <dbReference type="Proteomes" id="UP000028547"/>
    </source>
</evidence>
<organism evidence="1 2">
    <name type="scientific">Archangium violaceum Cb vi76</name>
    <dbReference type="NCBI Taxonomy" id="1406225"/>
    <lineage>
        <taxon>Bacteria</taxon>
        <taxon>Pseudomonadati</taxon>
        <taxon>Myxococcota</taxon>
        <taxon>Myxococcia</taxon>
        <taxon>Myxococcales</taxon>
        <taxon>Cystobacterineae</taxon>
        <taxon>Archangiaceae</taxon>
        <taxon>Archangium</taxon>
    </lineage>
</organism>